<dbReference type="InterPro" id="IPR037165">
    <property type="entry name" value="AldOxase/xan_DH_Mopterin-bd_sf"/>
</dbReference>
<dbReference type="PANTHER" id="PTHR11908">
    <property type="entry name" value="XANTHINE DEHYDROGENASE"/>
    <property type="match status" value="1"/>
</dbReference>
<keyword evidence="2" id="KW-0560">Oxidoreductase</keyword>
<dbReference type="SUPFAM" id="SSF56003">
    <property type="entry name" value="Molybdenum cofactor-binding domain"/>
    <property type="match status" value="1"/>
</dbReference>
<dbReference type="HOGENOM" id="CLU_001681_2_0_5"/>
<protein>
    <submittedName>
        <fullName evidence="4">Aldehyde oxidase and xanthine dehydrogenase, molybdopterin binding domain, putative</fullName>
    </submittedName>
</protein>
<reference evidence="4 5" key="1">
    <citation type="journal article" date="2011" name="J. Bacteriol.">
        <title>Complete genome sequence of Polymorphum gilvum SL003B-26A1T, a crude oil-degrading bacterium from oil-polluted saline soil.</title>
        <authorList>
            <person name="Li S.G."/>
            <person name="Tang Y.Q."/>
            <person name="Nie Y."/>
            <person name="Cai M."/>
            <person name="Wu X.L."/>
        </authorList>
    </citation>
    <scope>NUCLEOTIDE SEQUENCE [LARGE SCALE GENOMIC DNA]</scope>
    <source>
        <strain evidence="5">LMG 25793 / CGMCC 1.9160 / SL003B-26A1</strain>
    </source>
</reference>
<evidence type="ECO:0000259" key="3">
    <source>
        <dbReference type="SMART" id="SM01008"/>
    </source>
</evidence>
<dbReference type="PATRIC" id="fig|991905.3.peg.1515"/>
<dbReference type="GO" id="GO:0005506">
    <property type="term" value="F:iron ion binding"/>
    <property type="evidence" value="ECO:0007669"/>
    <property type="project" value="InterPro"/>
</dbReference>
<dbReference type="PANTHER" id="PTHR11908:SF132">
    <property type="entry name" value="ALDEHYDE OXIDASE 1-RELATED"/>
    <property type="match status" value="1"/>
</dbReference>
<dbReference type="Gene3D" id="3.30.365.10">
    <property type="entry name" value="Aldehyde oxidase/xanthine dehydrogenase, molybdopterin binding domain"/>
    <property type="match status" value="4"/>
</dbReference>
<dbReference type="InterPro" id="IPR036856">
    <property type="entry name" value="Ald_Oxase/Xan_DH_a/b_sf"/>
</dbReference>
<name>F2J394_POLGS</name>
<keyword evidence="1" id="KW-0500">Molybdenum</keyword>
<dbReference type="AlphaFoldDB" id="F2J394"/>
<dbReference type="Pfam" id="PF01315">
    <property type="entry name" value="Ald_Xan_dh_C"/>
    <property type="match status" value="1"/>
</dbReference>
<dbReference type="InterPro" id="IPR046867">
    <property type="entry name" value="AldOxase/xan_DH_MoCoBD2"/>
</dbReference>
<dbReference type="SUPFAM" id="SSF54665">
    <property type="entry name" value="CO dehydrogenase molybdoprotein N-domain-like"/>
    <property type="match status" value="1"/>
</dbReference>
<dbReference type="InterPro" id="IPR000674">
    <property type="entry name" value="Ald_Oxase/Xan_DH_a/b"/>
</dbReference>
<dbReference type="Gene3D" id="3.90.1170.50">
    <property type="entry name" value="Aldehyde oxidase/xanthine dehydrogenase, a/b hammerhead"/>
    <property type="match status" value="1"/>
</dbReference>
<dbReference type="eggNOG" id="COG1529">
    <property type="taxonomic scope" value="Bacteria"/>
</dbReference>
<evidence type="ECO:0000256" key="2">
    <source>
        <dbReference type="ARBA" id="ARBA00023002"/>
    </source>
</evidence>
<dbReference type="Proteomes" id="UP000008130">
    <property type="component" value="Chromosome"/>
</dbReference>
<evidence type="ECO:0000256" key="1">
    <source>
        <dbReference type="ARBA" id="ARBA00022505"/>
    </source>
</evidence>
<gene>
    <name evidence="4" type="ordered locus">SL003B_1473</name>
</gene>
<dbReference type="EMBL" id="CP002568">
    <property type="protein sequence ID" value="ADZ69901.1"/>
    <property type="molecule type" value="Genomic_DNA"/>
</dbReference>
<evidence type="ECO:0000313" key="4">
    <source>
        <dbReference type="EMBL" id="ADZ69901.1"/>
    </source>
</evidence>
<organism evidence="4 5">
    <name type="scientific">Polymorphum gilvum (strain LMG 25793 / CGMCC 1.9160 / SL003B-26A1)</name>
    <dbReference type="NCBI Taxonomy" id="991905"/>
    <lineage>
        <taxon>Bacteria</taxon>
        <taxon>Pseudomonadati</taxon>
        <taxon>Pseudomonadota</taxon>
        <taxon>Alphaproteobacteria</taxon>
        <taxon>Rhodobacterales</taxon>
        <taxon>Paracoccaceae</taxon>
        <taxon>Polymorphum</taxon>
    </lineage>
</organism>
<dbReference type="KEGG" id="pgv:SL003B_1473"/>
<dbReference type="SMART" id="SM01008">
    <property type="entry name" value="Ald_Xan_dh_C"/>
    <property type="match status" value="1"/>
</dbReference>
<keyword evidence="5" id="KW-1185">Reference proteome</keyword>
<dbReference type="InterPro" id="IPR016208">
    <property type="entry name" value="Ald_Oxase/xanthine_DH-like"/>
</dbReference>
<dbReference type="Pfam" id="PF02738">
    <property type="entry name" value="MoCoBD_1"/>
    <property type="match status" value="1"/>
</dbReference>
<dbReference type="STRING" id="991905.SL003B_1473"/>
<proteinExistence type="predicted"/>
<dbReference type="GO" id="GO:0016491">
    <property type="term" value="F:oxidoreductase activity"/>
    <property type="evidence" value="ECO:0007669"/>
    <property type="project" value="UniProtKB-KW"/>
</dbReference>
<accession>F2J394</accession>
<feature type="domain" description="Aldehyde oxidase/xanthine dehydrogenase a/b hammerhead" evidence="3">
    <location>
        <begin position="53"/>
        <end position="171"/>
    </location>
</feature>
<dbReference type="Pfam" id="PF20256">
    <property type="entry name" value="MoCoBD_2"/>
    <property type="match status" value="1"/>
</dbReference>
<sequence length="795" mass="84608">MSGPTTGLLRSGASFLGRFPVKKQGRFQMNQMAPSKFGIGAPIRRKEDAALVTGHGRYTDDYTPEGCLHAYVLRSSMAHARISLSNVEAARDHPGVALVLTAEDIDDLKPMPTKAVMPQIDGTPHKVPPRPVLCGDTVRHVGDAIAFIVAKDVNTAKSAAELIEVDYEPLPVVVDIEKALEPGATLIWPEFGTNKAFVLGHGDAAKTEAAFAKAAHVTSIRVVNNRLVSNYMEVRACVGEYDEDSGRYTLTAGTQGGHGARDVIAKDILDIDPARLRVITPDVGGGFGTKIFVYREYPLCLVAAQRLGKPVKWTGERMEHFVTDAHGRDNVTTAELALDSDGRILGLKIDVLAAMGAYLHQYAPFIPFVGTSMSTGLYDVSALAVTATGVYANTVPTDAYRGAGRPEAAYLIERLIEKAGLETGLGSAEIRRRNFVASDRLPYTTATGRMYDTGDFAGHMDKAMEVADWAGFAERQKQSAAVGRYRGIGMCCYIEACAFPGGEEATVELNGDGTVTLLIGTQTNGQGHATAYGQVIAEHLGLDLDRIEVIQGDTDRVRKGGGTGGSRSIPLGLPSVNEASKSLVRKIKELAADRLEAGPEDLELVDGSVRVVGTDRQVTLAEIAAAAPETLAGREEVKQAEATYPNGTHICELEVDPDTGDVEILNYVIVDDFGVTVNPILLAGQVHGGTAQAISQALCERTVYDEEGQLLTASLLDYQLIRAEDLPDFNFQTRNVPSTTNALGIKGAGEAGTIGGCASVMNALQKALGDGAGVGHIDMPATPLRVWEAIRAARG</sequence>
<dbReference type="InterPro" id="IPR008274">
    <property type="entry name" value="AldOxase/xan_DH_MoCoBD1"/>
</dbReference>
<evidence type="ECO:0000313" key="5">
    <source>
        <dbReference type="Proteomes" id="UP000008130"/>
    </source>
</evidence>